<dbReference type="GO" id="GO:0009306">
    <property type="term" value="P:protein secretion"/>
    <property type="evidence" value="ECO:0007669"/>
    <property type="project" value="UniProtKB-UniRule"/>
</dbReference>
<keyword evidence="8 9" id="KW-0472">Membrane</keyword>
<evidence type="ECO:0000313" key="11">
    <source>
        <dbReference type="Proteomes" id="UP000186400"/>
    </source>
</evidence>
<comment type="subcellular location">
    <subcellularLocation>
        <location evidence="9">Cell membrane</location>
        <topology evidence="9">Single-pass membrane protein</topology>
    </subcellularLocation>
    <subcellularLocation>
        <location evidence="1">Membrane</location>
    </subcellularLocation>
</comment>
<dbReference type="EMBL" id="FTMS01000001">
    <property type="protein sequence ID" value="SIP90997.1"/>
    <property type="molecule type" value="Genomic_DNA"/>
</dbReference>
<evidence type="ECO:0000313" key="10">
    <source>
        <dbReference type="EMBL" id="SIP90997.1"/>
    </source>
</evidence>
<dbReference type="GO" id="GO:0008320">
    <property type="term" value="F:protein transmembrane transporter activity"/>
    <property type="evidence" value="ECO:0007669"/>
    <property type="project" value="UniProtKB-UniRule"/>
</dbReference>
<comment type="similarity">
    <text evidence="9">Belongs to the SecE/SEC61-gamma family.</text>
</comment>
<dbReference type="AlphaFoldDB" id="A0A1N6NG64"/>
<keyword evidence="7 9" id="KW-0811">Translocation</keyword>
<dbReference type="NCBIfam" id="TIGR00964">
    <property type="entry name" value="secE_bact"/>
    <property type="match status" value="1"/>
</dbReference>
<keyword evidence="4 9" id="KW-0812">Transmembrane</keyword>
<evidence type="ECO:0000256" key="6">
    <source>
        <dbReference type="ARBA" id="ARBA00022989"/>
    </source>
</evidence>
<evidence type="ECO:0000256" key="2">
    <source>
        <dbReference type="ARBA" id="ARBA00022448"/>
    </source>
</evidence>
<evidence type="ECO:0000256" key="1">
    <source>
        <dbReference type="ARBA" id="ARBA00004370"/>
    </source>
</evidence>
<dbReference type="PROSITE" id="PS01067">
    <property type="entry name" value="SECE_SEC61G"/>
    <property type="match status" value="1"/>
</dbReference>
<dbReference type="OrthoDB" id="9799073at2"/>
<dbReference type="GO" id="GO:0006605">
    <property type="term" value="P:protein targeting"/>
    <property type="evidence" value="ECO:0007669"/>
    <property type="project" value="UniProtKB-UniRule"/>
</dbReference>
<keyword evidence="5 9" id="KW-0653">Protein transport</keyword>
<keyword evidence="11" id="KW-1185">Reference proteome</keyword>
<dbReference type="InterPro" id="IPR001901">
    <property type="entry name" value="Translocase_SecE/Sec61-g"/>
</dbReference>
<evidence type="ECO:0000256" key="9">
    <source>
        <dbReference type="HAMAP-Rule" id="MF_00422"/>
    </source>
</evidence>
<dbReference type="RefSeq" id="WP_076487456.1">
    <property type="nucleotide sequence ID" value="NZ_FTMS01000001.1"/>
</dbReference>
<feature type="transmembrane region" description="Helical" evidence="9">
    <location>
        <begin position="32"/>
        <end position="52"/>
    </location>
</feature>
<keyword evidence="2 9" id="KW-0813">Transport</keyword>
<accession>A0A1N6NG64</accession>
<dbReference type="InterPro" id="IPR005807">
    <property type="entry name" value="SecE_bac"/>
</dbReference>
<dbReference type="PANTHER" id="PTHR33910:SF1">
    <property type="entry name" value="PROTEIN TRANSLOCASE SUBUNIT SECE"/>
    <property type="match status" value="1"/>
</dbReference>
<dbReference type="InterPro" id="IPR038379">
    <property type="entry name" value="SecE_sf"/>
</dbReference>
<dbReference type="STRING" id="159291.SAMN05920897_101240"/>
<sequence>MKKLVEFIRNSYAELKKVTWPSQEEVASSTRVVLVSVLIFAVILGALDYFFLAGIDFLF</sequence>
<keyword evidence="3 9" id="KW-1003">Cell membrane</keyword>
<evidence type="ECO:0000256" key="4">
    <source>
        <dbReference type="ARBA" id="ARBA00022692"/>
    </source>
</evidence>
<name>A0A1N6NG64_9SPIO</name>
<evidence type="ECO:0000256" key="8">
    <source>
        <dbReference type="ARBA" id="ARBA00023136"/>
    </source>
</evidence>
<dbReference type="Proteomes" id="UP000186400">
    <property type="component" value="Unassembled WGS sequence"/>
</dbReference>
<dbReference type="PANTHER" id="PTHR33910">
    <property type="entry name" value="PROTEIN TRANSLOCASE SUBUNIT SECE"/>
    <property type="match status" value="1"/>
</dbReference>
<organism evidence="10 11">
    <name type="scientific">Alkalispirochaeta americana</name>
    <dbReference type="NCBI Taxonomy" id="159291"/>
    <lineage>
        <taxon>Bacteria</taxon>
        <taxon>Pseudomonadati</taxon>
        <taxon>Spirochaetota</taxon>
        <taxon>Spirochaetia</taxon>
        <taxon>Spirochaetales</taxon>
        <taxon>Spirochaetaceae</taxon>
        <taxon>Alkalispirochaeta</taxon>
    </lineage>
</organism>
<dbReference type="HAMAP" id="MF_00422">
    <property type="entry name" value="SecE"/>
    <property type="match status" value="1"/>
</dbReference>
<dbReference type="Pfam" id="PF00584">
    <property type="entry name" value="SecE"/>
    <property type="match status" value="1"/>
</dbReference>
<dbReference type="GO" id="GO:0005886">
    <property type="term" value="C:plasma membrane"/>
    <property type="evidence" value="ECO:0007669"/>
    <property type="project" value="UniProtKB-SubCell"/>
</dbReference>
<keyword evidence="6 9" id="KW-1133">Transmembrane helix</keyword>
<comment type="function">
    <text evidence="9">Essential subunit of the Sec protein translocation channel SecYEG. Clamps together the 2 halves of SecY. May contact the channel plug during translocation.</text>
</comment>
<evidence type="ECO:0000256" key="5">
    <source>
        <dbReference type="ARBA" id="ARBA00022927"/>
    </source>
</evidence>
<reference evidence="10 11" key="1">
    <citation type="submission" date="2017-01" db="EMBL/GenBank/DDBJ databases">
        <authorList>
            <person name="Mah S.A."/>
            <person name="Swanson W.J."/>
            <person name="Moy G.W."/>
            <person name="Vacquier V.D."/>
        </authorList>
    </citation>
    <scope>NUCLEOTIDE SEQUENCE [LARGE SCALE GENOMIC DNA]</scope>
    <source>
        <strain evidence="10 11">ASpG1</strain>
    </source>
</reference>
<evidence type="ECO:0000256" key="7">
    <source>
        <dbReference type="ARBA" id="ARBA00023010"/>
    </source>
</evidence>
<dbReference type="GO" id="GO:0043952">
    <property type="term" value="P:protein transport by the Sec complex"/>
    <property type="evidence" value="ECO:0007669"/>
    <property type="project" value="UniProtKB-UniRule"/>
</dbReference>
<comment type="subunit">
    <text evidence="9">Component of the Sec protein translocase complex. Heterotrimer consisting of SecY, SecE and SecG subunits. The heterotrimers can form oligomers, although 1 heterotrimer is thought to be able to translocate proteins. Interacts with the ribosome. Interacts with SecDF, and other proteins may be involved. Interacts with SecA.</text>
</comment>
<proteinExistence type="inferred from homology"/>
<dbReference type="GO" id="GO:0065002">
    <property type="term" value="P:intracellular protein transmembrane transport"/>
    <property type="evidence" value="ECO:0007669"/>
    <property type="project" value="UniProtKB-UniRule"/>
</dbReference>
<evidence type="ECO:0000256" key="3">
    <source>
        <dbReference type="ARBA" id="ARBA00022475"/>
    </source>
</evidence>
<gene>
    <name evidence="9" type="primary">secE</name>
    <name evidence="10" type="ORF">SAMN05920897_101240</name>
</gene>
<protein>
    <recommendedName>
        <fullName evidence="9">Protein translocase subunit SecE</fullName>
    </recommendedName>
</protein>
<dbReference type="Gene3D" id="1.20.5.1030">
    <property type="entry name" value="Preprotein translocase secy subunit"/>
    <property type="match status" value="1"/>
</dbReference>